<feature type="non-terminal residue" evidence="7">
    <location>
        <position position="1"/>
    </location>
</feature>
<organism evidence="7 8">
    <name type="scientific">Dioszegia hungarica</name>
    <dbReference type="NCBI Taxonomy" id="4972"/>
    <lineage>
        <taxon>Eukaryota</taxon>
        <taxon>Fungi</taxon>
        <taxon>Dikarya</taxon>
        <taxon>Basidiomycota</taxon>
        <taxon>Agaricomycotina</taxon>
        <taxon>Tremellomycetes</taxon>
        <taxon>Tremellales</taxon>
        <taxon>Bulleribasidiaceae</taxon>
        <taxon>Dioszegia</taxon>
    </lineage>
</organism>
<dbReference type="RefSeq" id="XP_052947138.1">
    <property type="nucleotide sequence ID" value="XM_053093676.1"/>
</dbReference>
<dbReference type="Proteomes" id="UP001164286">
    <property type="component" value="Unassembled WGS sequence"/>
</dbReference>
<feature type="non-terminal residue" evidence="7">
    <location>
        <position position="342"/>
    </location>
</feature>
<evidence type="ECO:0000313" key="7">
    <source>
        <dbReference type="EMBL" id="KAI9637361.1"/>
    </source>
</evidence>
<dbReference type="EC" id="2.1.2.9" evidence="2"/>
<evidence type="ECO:0000256" key="1">
    <source>
        <dbReference type="ARBA" id="ARBA00010699"/>
    </source>
</evidence>
<protein>
    <recommendedName>
        <fullName evidence="2">methionyl-tRNA formyltransferase</fullName>
        <ecNumber evidence="2">2.1.2.9</ecNumber>
    </recommendedName>
</protein>
<dbReference type="InterPro" id="IPR002376">
    <property type="entry name" value="Formyl_transf_N"/>
</dbReference>
<reference evidence="7" key="1">
    <citation type="journal article" date="2022" name="G3 (Bethesda)">
        <title>High quality genome of the basidiomycete yeast Dioszegia hungarica PDD-24b-2 isolated from cloud water.</title>
        <authorList>
            <person name="Jarrige D."/>
            <person name="Haridas S."/>
            <person name="Bleykasten-Grosshans C."/>
            <person name="Joly M."/>
            <person name="Nadalig T."/>
            <person name="Sancelme M."/>
            <person name="Vuilleumier S."/>
            <person name="Grigoriev I.V."/>
            <person name="Amato P."/>
            <person name="Bringel F."/>
        </authorList>
    </citation>
    <scope>NUCLEOTIDE SEQUENCE</scope>
    <source>
        <strain evidence="7">PDD-24b-2</strain>
    </source>
</reference>
<evidence type="ECO:0000256" key="2">
    <source>
        <dbReference type="ARBA" id="ARBA00012261"/>
    </source>
</evidence>
<dbReference type="GO" id="GO:0005739">
    <property type="term" value="C:mitochondrion"/>
    <property type="evidence" value="ECO:0007669"/>
    <property type="project" value="TreeGrafter"/>
</dbReference>
<feature type="domain" description="Formyl transferase N-terminal" evidence="5">
    <location>
        <begin position="88"/>
        <end position="194"/>
    </location>
</feature>
<keyword evidence="3" id="KW-0808">Transferase</keyword>
<feature type="domain" description="Formyl transferase C-terminal" evidence="6">
    <location>
        <begin position="217"/>
        <end position="330"/>
    </location>
</feature>
<sequence>KPFDILFCGSDAFSTASLKAVLDAKDVWRSLTVLVPHEKPVRVKGSITSVPCALSEFARESDISVFQVPASGISAYELPEKHLHPSPTSLLITASFGHILPDTFLSHFLPTHRLNVHPSLLPRWRGAAPVQWTIASGDKETGVSVQRLVERGKGIDSGEIVGVRDGIPVPDDATYHSLLPSLAEVGGKVLVDVLRSMQKGEIQGPTQDPALITRAPKINEETARIRWTEQSSEVLLRLSRGISHQIPLWTIFAGQKIQLIEIASSGSSPAFASSAEVLAGTAVLDRKAQVLRVACAGAGADGTDVSWIAVTRVKPAGRRAMGVMEWWNGLPREVRAGKYITL</sequence>
<keyword evidence="8" id="KW-1185">Reference proteome</keyword>
<dbReference type="AlphaFoldDB" id="A0AA38HE84"/>
<proteinExistence type="inferred from homology"/>
<dbReference type="InterPro" id="IPR011034">
    <property type="entry name" value="Formyl_transferase-like_C_sf"/>
</dbReference>
<dbReference type="Pfam" id="PF02911">
    <property type="entry name" value="Formyl_trans_C"/>
    <property type="match status" value="1"/>
</dbReference>
<evidence type="ECO:0000256" key="4">
    <source>
        <dbReference type="ARBA" id="ARBA00022917"/>
    </source>
</evidence>
<dbReference type="InterPro" id="IPR036477">
    <property type="entry name" value="Formyl_transf_N_sf"/>
</dbReference>
<evidence type="ECO:0000259" key="5">
    <source>
        <dbReference type="Pfam" id="PF00551"/>
    </source>
</evidence>
<dbReference type="PANTHER" id="PTHR11138">
    <property type="entry name" value="METHIONYL-TRNA FORMYLTRANSFERASE"/>
    <property type="match status" value="1"/>
</dbReference>
<dbReference type="PANTHER" id="PTHR11138:SF5">
    <property type="entry name" value="METHIONYL-TRNA FORMYLTRANSFERASE, MITOCHONDRIAL"/>
    <property type="match status" value="1"/>
</dbReference>
<evidence type="ECO:0000259" key="6">
    <source>
        <dbReference type="Pfam" id="PF02911"/>
    </source>
</evidence>
<dbReference type="GO" id="GO:0004479">
    <property type="term" value="F:methionyl-tRNA formyltransferase activity"/>
    <property type="evidence" value="ECO:0007669"/>
    <property type="project" value="UniProtKB-EC"/>
</dbReference>
<evidence type="ECO:0000313" key="8">
    <source>
        <dbReference type="Proteomes" id="UP001164286"/>
    </source>
</evidence>
<name>A0AA38HE84_9TREE</name>
<dbReference type="GeneID" id="77732881"/>
<accession>A0AA38HE84</accession>
<dbReference type="Pfam" id="PF00551">
    <property type="entry name" value="Formyl_trans_N"/>
    <property type="match status" value="1"/>
</dbReference>
<dbReference type="SUPFAM" id="SSF53328">
    <property type="entry name" value="Formyltransferase"/>
    <property type="match status" value="1"/>
</dbReference>
<comment type="caution">
    <text evidence="7">The sequence shown here is derived from an EMBL/GenBank/DDBJ whole genome shotgun (WGS) entry which is preliminary data.</text>
</comment>
<dbReference type="EMBL" id="JAKWFO010000004">
    <property type="protein sequence ID" value="KAI9637361.1"/>
    <property type="molecule type" value="Genomic_DNA"/>
</dbReference>
<dbReference type="InterPro" id="IPR005793">
    <property type="entry name" value="Formyl_trans_C"/>
</dbReference>
<keyword evidence="4" id="KW-0648">Protein biosynthesis</keyword>
<dbReference type="InterPro" id="IPR041711">
    <property type="entry name" value="Met-tRNA-FMT_N"/>
</dbReference>
<evidence type="ECO:0000256" key="3">
    <source>
        <dbReference type="ARBA" id="ARBA00022679"/>
    </source>
</evidence>
<dbReference type="Gene3D" id="3.40.50.12230">
    <property type="match status" value="1"/>
</dbReference>
<dbReference type="SUPFAM" id="SSF50486">
    <property type="entry name" value="FMT C-terminal domain-like"/>
    <property type="match status" value="1"/>
</dbReference>
<comment type="similarity">
    <text evidence="1">Belongs to the Fmt family.</text>
</comment>
<dbReference type="CDD" id="cd08646">
    <property type="entry name" value="FMT_core_Met-tRNA-FMT_N"/>
    <property type="match status" value="1"/>
</dbReference>
<gene>
    <name evidence="7" type="ORF">MKK02DRAFT_5621</name>
</gene>